<sequence>MRFKNGPRLGTGTPRPCAVPFSTVPVRHTEQQLSINAFILPFHTLTANARCHTSQRKPASFRACCLSQTLSHSSLNVCGRVPVHFDITTFSTTCFRSKSCWPSCAM</sequence>
<gene>
    <name evidence="1" type="ORF">PHYPA_008387</name>
</gene>
<dbReference type="EMBL" id="ABEU02000006">
    <property type="protein sequence ID" value="PNR52013.1"/>
    <property type="molecule type" value="Genomic_DNA"/>
</dbReference>
<evidence type="ECO:0000313" key="3">
    <source>
        <dbReference type="Proteomes" id="UP000006727"/>
    </source>
</evidence>
<dbReference type="InParanoid" id="A0A2K1KE07"/>
<dbReference type="AlphaFoldDB" id="A0A2K1KE07"/>
<name>A0A2K1KE07_PHYPA</name>
<dbReference type="Gramene" id="Pp3c6_1801V3.1">
    <property type="protein sequence ID" value="Pp3c6_1801V3.1"/>
    <property type="gene ID" value="Pp3c6_1801"/>
</dbReference>
<dbReference type="Proteomes" id="UP000006727">
    <property type="component" value="Chromosome 6"/>
</dbReference>
<dbReference type="EnsemblPlants" id="Pp3c6_1801V3.1">
    <property type="protein sequence ID" value="Pp3c6_1801V3.1"/>
    <property type="gene ID" value="Pp3c6_1801"/>
</dbReference>
<evidence type="ECO:0000313" key="1">
    <source>
        <dbReference type="EMBL" id="PNR52013.1"/>
    </source>
</evidence>
<evidence type="ECO:0000313" key="2">
    <source>
        <dbReference type="EnsemblPlants" id="Pp3c6_1801V3.1"/>
    </source>
</evidence>
<reference evidence="1 3" key="2">
    <citation type="journal article" date="2018" name="Plant J.">
        <title>The Physcomitrella patens chromosome-scale assembly reveals moss genome structure and evolution.</title>
        <authorList>
            <person name="Lang D."/>
            <person name="Ullrich K.K."/>
            <person name="Murat F."/>
            <person name="Fuchs J."/>
            <person name="Jenkins J."/>
            <person name="Haas F.B."/>
            <person name="Piednoel M."/>
            <person name="Gundlach H."/>
            <person name="Van Bel M."/>
            <person name="Meyberg R."/>
            <person name="Vives C."/>
            <person name="Morata J."/>
            <person name="Symeonidi A."/>
            <person name="Hiss M."/>
            <person name="Muchero W."/>
            <person name="Kamisugi Y."/>
            <person name="Saleh O."/>
            <person name="Blanc G."/>
            <person name="Decker E.L."/>
            <person name="van Gessel N."/>
            <person name="Grimwood J."/>
            <person name="Hayes R.D."/>
            <person name="Graham S.W."/>
            <person name="Gunter L.E."/>
            <person name="McDaniel S.F."/>
            <person name="Hoernstein S.N.W."/>
            <person name="Larsson A."/>
            <person name="Li F.W."/>
            <person name="Perroud P.F."/>
            <person name="Phillips J."/>
            <person name="Ranjan P."/>
            <person name="Rokshar D.S."/>
            <person name="Rothfels C.J."/>
            <person name="Schneider L."/>
            <person name="Shu S."/>
            <person name="Stevenson D.W."/>
            <person name="Thummler F."/>
            <person name="Tillich M."/>
            <person name="Villarreal Aguilar J.C."/>
            <person name="Widiez T."/>
            <person name="Wong G.K."/>
            <person name="Wymore A."/>
            <person name="Zhang Y."/>
            <person name="Zimmer A.D."/>
            <person name="Quatrano R.S."/>
            <person name="Mayer K.F.X."/>
            <person name="Goodstein D."/>
            <person name="Casacuberta J.M."/>
            <person name="Vandepoele K."/>
            <person name="Reski R."/>
            <person name="Cuming A.C."/>
            <person name="Tuskan G.A."/>
            <person name="Maumus F."/>
            <person name="Salse J."/>
            <person name="Schmutz J."/>
            <person name="Rensing S.A."/>
        </authorList>
    </citation>
    <scope>NUCLEOTIDE SEQUENCE [LARGE SCALE GENOMIC DNA]</scope>
    <source>
        <strain evidence="2 3">cv. Gransden 2004</strain>
    </source>
</reference>
<accession>A0A2K1KE07</accession>
<reference evidence="2" key="3">
    <citation type="submission" date="2020-12" db="UniProtKB">
        <authorList>
            <consortium name="EnsemblPlants"/>
        </authorList>
    </citation>
    <scope>IDENTIFICATION</scope>
</reference>
<organism evidence="1">
    <name type="scientific">Physcomitrium patens</name>
    <name type="common">Spreading-leaved earth moss</name>
    <name type="synonym">Physcomitrella patens</name>
    <dbReference type="NCBI Taxonomy" id="3218"/>
    <lineage>
        <taxon>Eukaryota</taxon>
        <taxon>Viridiplantae</taxon>
        <taxon>Streptophyta</taxon>
        <taxon>Embryophyta</taxon>
        <taxon>Bryophyta</taxon>
        <taxon>Bryophytina</taxon>
        <taxon>Bryopsida</taxon>
        <taxon>Funariidae</taxon>
        <taxon>Funariales</taxon>
        <taxon>Funariaceae</taxon>
        <taxon>Physcomitrium</taxon>
    </lineage>
</organism>
<keyword evidence="3" id="KW-1185">Reference proteome</keyword>
<reference evidence="1 3" key="1">
    <citation type="journal article" date="2008" name="Science">
        <title>The Physcomitrella genome reveals evolutionary insights into the conquest of land by plants.</title>
        <authorList>
            <person name="Rensing S."/>
            <person name="Lang D."/>
            <person name="Zimmer A."/>
            <person name="Terry A."/>
            <person name="Salamov A."/>
            <person name="Shapiro H."/>
            <person name="Nishiyama T."/>
            <person name="Perroud P.-F."/>
            <person name="Lindquist E."/>
            <person name="Kamisugi Y."/>
            <person name="Tanahashi T."/>
            <person name="Sakakibara K."/>
            <person name="Fujita T."/>
            <person name="Oishi K."/>
            <person name="Shin-I T."/>
            <person name="Kuroki Y."/>
            <person name="Toyoda A."/>
            <person name="Suzuki Y."/>
            <person name="Hashimoto A."/>
            <person name="Yamaguchi K."/>
            <person name="Sugano A."/>
            <person name="Kohara Y."/>
            <person name="Fujiyama A."/>
            <person name="Anterola A."/>
            <person name="Aoki S."/>
            <person name="Ashton N."/>
            <person name="Barbazuk W.B."/>
            <person name="Barker E."/>
            <person name="Bennetzen J."/>
            <person name="Bezanilla M."/>
            <person name="Blankenship R."/>
            <person name="Cho S.H."/>
            <person name="Dutcher S."/>
            <person name="Estelle M."/>
            <person name="Fawcett J.A."/>
            <person name="Gundlach H."/>
            <person name="Hanada K."/>
            <person name="Heyl A."/>
            <person name="Hicks K.A."/>
            <person name="Hugh J."/>
            <person name="Lohr M."/>
            <person name="Mayer K."/>
            <person name="Melkozernov A."/>
            <person name="Murata T."/>
            <person name="Nelson D."/>
            <person name="Pils B."/>
            <person name="Prigge M."/>
            <person name="Reiss B."/>
            <person name="Renner T."/>
            <person name="Rombauts S."/>
            <person name="Rushton P."/>
            <person name="Sanderfoot A."/>
            <person name="Schween G."/>
            <person name="Shiu S.-H."/>
            <person name="Stueber K."/>
            <person name="Theodoulou F.L."/>
            <person name="Tu H."/>
            <person name="Van de Peer Y."/>
            <person name="Verrier P.J."/>
            <person name="Waters E."/>
            <person name="Wood A."/>
            <person name="Yang L."/>
            <person name="Cove D."/>
            <person name="Cuming A."/>
            <person name="Hasebe M."/>
            <person name="Lucas S."/>
            <person name="Mishler D.B."/>
            <person name="Reski R."/>
            <person name="Grigoriev I."/>
            <person name="Quatrano R.S."/>
            <person name="Boore J.L."/>
        </authorList>
    </citation>
    <scope>NUCLEOTIDE SEQUENCE [LARGE SCALE GENOMIC DNA]</scope>
    <source>
        <strain evidence="2 3">cv. Gransden 2004</strain>
    </source>
</reference>
<proteinExistence type="predicted"/>
<protein>
    <submittedName>
        <fullName evidence="1 2">Uncharacterized protein</fullName>
    </submittedName>
</protein>